<keyword evidence="2" id="KW-1185">Reference proteome</keyword>
<dbReference type="PIRSF" id="PIRSF031679">
    <property type="entry name" value="Mtase_Alr7345_prd"/>
    <property type="match status" value="1"/>
</dbReference>
<evidence type="ECO:0008006" key="3">
    <source>
        <dbReference type="Google" id="ProtNLM"/>
    </source>
</evidence>
<name>A0A059DYS9_9PROT</name>
<dbReference type="SUPFAM" id="SSF53335">
    <property type="entry name" value="S-adenosyl-L-methionine-dependent methyltransferases"/>
    <property type="match status" value="1"/>
</dbReference>
<reference evidence="1 2" key="1">
    <citation type="journal article" date="2014" name="Antonie Van Leeuwenhoek">
        <title>Hyphomonas beringensis sp. nov. and Hyphomonas chukchiensis sp. nov., isolated from surface seawater of the Bering Sea and Chukchi Sea.</title>
        <authorList>
            <person name="Li C."/>
            <person name="Lai Q."/>
            <person name="Li G."/>
            <person name="Dong C."/>
            <person name="Wang J."/>
            <person name="Liao Y."/>
            <person name="Shao Z."/>
        </authorList>
    </citation>
    <scope>NUCLEOTIDE SEQUENCE [LARGE SCALE GENOMIC DNA]</scope>
    <source>
        <strain evidence="1 2">22II1-22F38</strain>
    </source>
</reference>
<dbReference type="Proteomes" id="UP000024547">
    <property type="component" value="Unassembled WGS sequence"/>
</dbReference>
<dbReference type="Gene3D" id="3.40.50.150">
    <property type="entry name" value="Vaccinia Virus protein VP39"/>
    <property type="match status" value="1"/>
</dbReference>
<sequence length="340" mass="36822">MEEDTMKPRYLLAGAAGIALLAACQTPPADDMTDETVVEETIEVETVMDAEEDVEVEAAVEAEMAEAAETVDDAMNVSDSVALAAALAMQPEEVQARYDARNPGATLEFFGIEPGMTVVEALPGRGWYSKILLPYLGPEGKLIGAHYPDEMWIRILPGADEERVAGILAQLEGWVETAEGWAGEKGAKVYDYKLTTLPEDKAEKADAALFIRALHNLNRTEEELGTYTATIAETYRILKPGGVVGVVQHRASEDTPDAWADGNAGYLKTSFVVDSFEAAGFVLEESSEINSNPADDAGEGDIVWRLAPSFATTEEGTPEREAIAKIGESDRMTLRFRKPE</sequence>
<organism evidence="1 2">
    <name type="scientific">Hyphomonas atlantica</name>
    <dbReference type="NCBI Taxonomy" id="1280948"/>
    <lineage>
        <taxon>Bacteria</taxon>
        <taxon>Pseudomonadati</taxon>
        <taxon>Pseudomonadota</taxon>
        <taxon>Alphaproteobacteria</taxon>
        <taxon>Hyphomonadales</taxon>
        <taxon>Hyphomonadaceae</taxon>
        <taxon>Hyphomonas</taxon>
    </lineage>
</organism>
<proteinExistence type="predicted"/>
<dbReference type="PROSITE" id="PS51257">
    <property type="entry name" value="PROKAR_LIPOPROTEIN"/>
    <property type="match status" value="1"/>
</dbReference>
<dbReference type="eggNOG" id="COG4798">
    <property type="taxonomic scope" value="Bacteria"/>
</dbReference>
<gene>
    <name evidence="1" type="ORF">HY36_07490</name>
</gene>
<evidence type="ECO:0000313" key="1">
    <source>
        <dbReference type="EMBL" id="KCZ59114.1"/>
    </source>
</evidence>
<dbReference type="InterPro" id="IPR016980">
    <property type="entry name" value="S-AdoMet-dep_MeTrfase_Alr7345"/>
</dbReference>
<dbReference type="InterPro" id="IPR029063">
    <property type="entry name" value="SAM-dependent_MTases_sf"/>
</dbReference>
<dbReference type="PATRIC" id="fig|1280948.3.peg.2613"/>
<dbReference type="STRING" id="1280948.HY36_07490"/>
<evidence type="ECO:0000313" key="2">
    <source>
        <dbReference type="Proteomes" id="UP000024547"/>
    </source>
</evidence>
<dbReference type="EMBL" id="AWFH01000045">
    <property type="protein sequence ID" value="KCZ59114.1"/>
    <property type="molecule type" value="Genomic_DNA"/>
</dbReference>
<dbReference type="AlphaFoldDB" id="A0A059DYS9"/>
<comment type="caution">
    <text evidence="1">The sequence shown here is derived from an EMBL/GenBank/DDBJ whole genome shotgun (WGS) entry which is preliminary data.</text>
</comment>
<protein>
    <recommendedName>
        <fullName evidence="3">Methyltransferase</fullName>
    </recommendedName>
</protein>
<accession>A0A059DYS9</accession>